<evidence type="ECO:0000313" key="2">
    <source>
        <dbReference type="EMBL" id="ATA55168.1"/>
    </source>
</evidence>
<feature type="compositionally biased region" description="Polar residues" evidence="1">
    <location>
        <begin position="107"/>
        <end position="116"/>
    </location>
</feature>
<dbReference type="AlphaFoldDB" id="A0A250DLC2"/>
<dbReference type="KEGG" id="vbo:CKY39_19595"/>
<dbReference type="GO" id="GO:0003677">
    <property type="term" value="F:DNA binding"/>
    <property type="evidence" value="ECO:0007669"/>
    <property type="project" value="InterPro"/>
</dbReference>
<dbReference type="Proteomes" id="UP000217154">
    <property type="component" value="Chromosome"/>
</dbReference>
<sequence length="116" mass="12593">MSLVFSIDAAAEIAGSQNKLAEMLGIKGPNLSEMRNGKRACPIGMRARIATIAGHDTTRAILEGLADKLDPNDEYEKQALLQLSALINAFPEEGEHEKNPVNPKINGASSHWRNRS</sequence>
<dbReference type="EMBL" id="CP023284">
    <property type="protein sequence ID" value="ATA55168.1"/>
    <property type="molecule type" value="Genomic_DNA"/>
</dbReference>
<gene>
    <name evidence="2" type="ORF">CKY39_19595</name>
</gene>
<feature type="region of interest" description="Disordered" evidence="1">
    <location>
        <begin position="92"/>
        <end position="116"/>
    </location>
</feature>
<dbReference type="Gene3D" id="1.10.260.40">
    <property type="entry name" value="lambda repressor-like DNA-binding domains"/>
    <property type="match status" value="1"/>
</dbReference>
<dbReference type="RefSeq" id="WP_095745579.1">
    <property type="nucleotide sequence ID" value="NZ_CP023284.1"/>
</dbReference>
<evidence type="ECO:0000256" key="1">
    <source>
        <dbReference type="SAM" id="MobiDB-lite"/>
    </source>
</evidence>
<protein>
    <recommendedName>
        <fullName evidence="4">XRE family transcriptional regulator</fullName>
    </recommendedName>
</protein>
<name>A0A250DLC2_9BURK</name>
<evidence type="ECO:0000313" key="3">
    <source>
        <dbReference type="Proteomes" id="UP000217154"/>
    </source>
</evidence>
<proteinExistence type="predicted"/>
<organism evidence="2 3">
    <name type="scientific">Variovorax boronicumulans</name>
    <dbReference type="NCBI Taxonomy" id="436515"/>
    <lineage>
        <taxon>Bacteria</taxon>
        <taxon>Pseudomonadati</taxon>
        <taxon>Pseudomonadota</taxon>
        <taxon>Betaproteobacteria</taxon>
        <taxon>Burkholderiales</taxon>
        <taxon>Comamonadaceae</taxon>
        <taxon>Variovorax</taxon>
    </lineage>
</organism>
<dbReference type="InterPro" id="IPR010982">
    <property type="entry name" value="Lambda_DNA-bd_dom_sf"/>
</dbReference>
<evidence type="ECO:0008006" key="4">
    <source>
        <dbReference type="Google" id="ProtNLM"/>
    </source>
</evidence>
<dbReference type="SUPFAM" id="SSF47413">
    <property type="entry name" value="lambda repressor-like DNA-binding domains"/>
    <property type="match status" value="1"/>
</dbReference>
<reference evidence="2 3" key="1">
    <citation type="submission" date="2017-09" db="EMBL/GenBank/DDBJ databases">
        <title>The diverse metabolic capabilities of V. boronicumulans make it an excellent choice for continued studies on novel biodegradation.</title>
        <authorList>
            <person name="Sun S."/>
        </authorList>
    </citation>
    <scope>NUCLEOTIDE SEQUENCE [LARGE SCALE GENOMIC DNA]</scope>
    <source>
        <strain evidence="2 3">J1</strain>
    </source>
</reference>
<accession>A0A250DLC2</accession>